<dbReference type="CDD" id="cd07474">
    <property type="entry name" value="Peptidases_S8_subtilisin_Vpr-like"/>
    <property type="match status" value="1"/>
</dbReference>
<dbReference type="InterPro" id="IPR003137">
    <property type="entry name" value="PA_domain"/>
</dbReference>
<dbReference type="EMBL" id="MDKC01000011">
    <property type="protein sequence ID" value="ODG92151.1"/>
    <property type="molecule type" value="Genomic_DNA"/>
</dbReference>
<dbReference type="Proteomes" id="UP000094580">
    <property type="component" value="Unassembled WGS sequence"/>
</dbReference>
<dbReference type="PROSITE" id="PS00136">
    <property type="entry name" value="SUBTILASE_ASP"/>
    <property type="match status" value="1"/>
</dbReference>
<name>A0ABX2ZQY0_9BACI</name>
<dbReference type="SUPFAM" id="SSF63446">
    <property type="entry name" value="Type I dockerin domain"/>
    <property type="match status" value="1"/>
</dbReference>
<dbReference type="PROSITE" id="PS51766">
    <property type="entry name" value="DOCKERIN"/>
    <property type="match status" value="1"/>
</dbReference>
<dbReference type="InterPro" id="IPR015500">
    <property type="entry name" value="Peptidase_S8_subtilisin-rel"/>
</dbReference>
<evidence type="ECO:0000256" key="6">
    <source>
        <dbReference type="ARBA" id="ARBA00022801"/>
    </source>
</evidence>
<protein>
    <recommendedName>
        <fullName evidence="12">Dockerin domain-containing protein</fullName>
    </recommendedName>
</protein>
<dbReference type="InterPro" id="IPR010259">
    <property type="entry name" value="S8pro/Inhibitor_I9"/>
</dbReference>
<evidence type="ECO:0000259" key="12">
    <source>
        <dbReference type="PROSITE" id="PS51766"/>
    </source>
</evidence>
<keyword evidence="14" id="KW-1185">Reference proteome</keyword>
<dbReference type="InterPro" id="IPR046450">
    <property type="entry name" value="PA_dom_sf"/>
</dbReference>
<sequence length="1391" mass="149757">MGKKFTNKKIVKNATAITLGVGLISSSFHASYFNSSSKVKAATFDTNAESILANLTPAQREALTQLSKNDQSGLFLNPDVNIDSSEDVSVIVQFNQKPHKVAVLEAALKGESLSDSEAKSLEDADHATFDKDLQKLSSDDDTTYKISRKYKNAFNGVALKIPANKVKSLLNSKAVKAIYSNETVKEDLPVEKAEDSTKTQGQGMADERSYLQIDKLHQEGYTGKGVKVAVLDTGVDYNHPDIKGAYKGGYDFVNNDNDPMETTYDDWVKAGKPGGSSGAANYVTEHGTHVSGTIVGQGKNTSEFATTGVAPDADLYVYRVLGPGGSGTTDGILAGIDRAVADGMDIMSLSLGANYNDPMYPTSIAINNAVLNGVTAVVAAGNAGNKMYTVGAPGTAALALTVGASSVPITTLGGKGSIDNVTASLLLMAKGAGDDISKLKGVTNSVVDVNLGEAYTGKDVKGKIVLMSRGTYTLDSKISVAKAQGAAAVLLYNDNPTEGQIPTFLGDGVNFIPTFSLSNADGLALKKKLQSGSSNFTFTDIGEAKTQGDTLADFSSRGPSRATYDIKPEITAPGVSVLSTVPSFINSPNDPTDYKNAYQRMSGTSMATPFTTGVAALLKQAQPDLQPEDIKAILMNTADSLSKPYSVFEQGAGRIDPYNAIHSTIEIKVKEKTSTIINGKEKQINEDTGALSFGNVAYNGSDYSDTRSVTLMNRGEKSKTFDVKVNFQSNLRGSKDAQANGVTVQTDSTVTLKGISQKKTTITLNIPKTAEKGIYEGYVVYTNKDNPSETYRVPFGVHYVEQGFNYFKLYKKSVPESLIQSSQKWNRTDAANFSLSSHMKTIDVVISDAKTGKDLGIANSYDGVAYDEGVDNVLGFVYWGYYHPFTNDPNNPIGMRDDQLVLPKAGQYVLKLVGTDDDGKQYTISQDLFVDGTKPKWDVHVEGEVPGKQIVEYKDGQTKVGVTGHITDDNVAVKQAAGITADQTQNQFLAYYNSYLPTNNLTVDKDGNTSDEIALSPDLQVLPVKFEGMDEATNGNLQSQYYFVNEHTPYVYGQINAPTTYNKVLAKPGDTFTMTLTANNVNKLKKANYKFSDTSGTKITNISLNPEAQKLGGSLDVKQTTSGSRISSDVTVNFNGTTGVDGDIPMVDLTLQVPKPLLPRDNTSFSQYDSSSPVTSTFTNVDNVTSSPFTSVTSIRILKLDQTELVGYIHAEGFKNASGTLDSTKDYSKSSPTLTVIDSNGKVVKTNIVAKNGSFDITGMDPSKDDYTLIQDIPGHFTTYYSKINVHYDLDDQFYGVYYRVGIESTPYATAGDVNKDDVIDVKDALAIQTYWGTNKRSADINFDGTVDAKDLAFVEKNYLMQNPWIPAPPKPVKQYKGSTLESVKSQLGVQ</sequence>
<evidence type="ECO:0000313" key="14">
    <source>
        <dbReference type="Proteomes" id="UP000094580"/>
    </source>
</evidence>
<evidence type="ECO:0000256" key="5">
    <source>
        <dbReference type="ARBA" id="ARBA00022729"/>
    </source>
</evidence>
<evidence type="ECO:0000256" key="9">
    <source>
        <dbReference type="RuleBase" id="RU003355"/>
    </source>
</evidence>
<dbReference type="SUPFAM" id="SSF52743">
    <property type="entry name" value="Subtilisin-like"/>
    <property type="match status" value="1"/>
</dbReference>
<dbReference type="InterPro" id="IPR000209">
    <property type="entry name" value="Peptidase_S8/S53_dom"/>
</dbReference>
<dbReference type="InterPro" id="IPR036852">
    <property type="entry name" value="Peptidase_S8/S53_dom_sf"/>
</dbReference>
<dbReference type="PRINTS" id="PR00723">
    <property type="entry name" value="SUBTILISIN"/>
</dbReference>
<dbReference type="InterPro" id="IPR034213">
    <property type="entry name" value="S8_Vpr-like"/>
</dbReference>
<evidence type="ECO:0000256" key="3">
    <source>
        <dbReference type="ARBA" id="ARBA00022525"/>
    </source>
</evidence>
<dbReference type="RefSeq" id="WP_069033552.1">
    <property type="nucleotide sequence ID" value="NZ_MDKC01000011.1"/>
</dbReference>
<dbReference type="CDD" id="cd02133">
    <property type="entry name" value="PA_C5a_like"/>
    <property type="match status" value="1"/>
</dbReference>
<evidence type="ECO:0000256" key="4">
    <source>
        <dbReference type="ARBA" id="ARBA00022670"/>
    </source>
</evidence>
<dbReference type="Gene3D" id="2.60.40.4130">
    <property type="match status" value="1"/>
</dbReference>
<feature type="active site" description="Charge relay system" evidence="8">
    <location>
        <position position="286"/>
    </location>
</feature>
<keyword evidence="4 8" id="KW-0645">Protease</keyword>
<dbReference type="InterPro" id="IPR036439">
    <property type="entry name" value="Dockerin_dom_sf"/>
</dbReference>
<dbReference type="InterPro" id="IPR016134">
    <property type="entry name" value="Dockerin_dom"/>
</dbReference>
<feature type="domain" description="Dockerin" evidence="12">
    <location>
        <begin position="1307"/>
        <end position="1368"/>
    </location>
</feature>
<feature type="signal peptide" evidence="11">
    <location>
        <begin position="1"/>
        <end position="30"/>
    </location>
</feature>
<keyword evidence="6 8" id="KW-0378">Hydrolase</keyword>
<comment type="caution">
    <text evidence="13">The sequence shown here is derived from an EMBL/GenBank/DDBJ whole genome shotgun (WGS) entry which is preliminary data.</text>
</comment>
<evidence type="ECO:0000256" key="7">
    <source>
        <dbReference type="ARBA" id="ARBA00022825"/>
    </source>
</evidence>
<dbReference type="Pfam" id="PF02225">
    <property type="entry name" value="PA"/>
    <property type="match status" value="1"/>
</dbReference>
<dbReference type="PROSITE" id="PS00137">
    <property type="entry name" value="SUBTILASE_HIS"/>
    <property type="match status" value="1"/>
</dbReference>
<keyword evidence="7 8" id="KW-0720">Serine protease</keyword>
<dbReference type="CDD" id="cd14254">
    <property type="entry name" value="Dockerin_II"/>
    <property type="match status" value="1"/>
</dbReference>
<feature type="region of interest" description="Disordered" evidence="10">
    <location>
        <begin position="1371"/>
        <end position="1391"/>
    </location>
</feature>
<dbReference type="PROSITE" id="PS00138">
    <property type="entry name" value="SUBTILASE_SER"/>
    <property type="match status" value="1"/>
</dbReference>
<feature type="chain" id="PRO_5047190625" description="Dockerin domain-containing protein" evidence="11">
    <location>
        <begin position="31"/>
        <end position="1391"/>
    </location>
</feature>
<feature type="active site" description="Charge relay system" evidence="8">
    <location>
        <position position="605"/>
    </location>
</feature>
<dbReference type="PANTHER" id="PTHR43806:SF65">
    <property type="entry name" value="SERINE PROTEASE APRX"/>
    <property type="match status" value="1"/>
</dbReference>
<dbReference type="Pfam" id="PF00082">
    <property type="entry name" value="Peptidase_S8"/>
    <property type="match status" value="1"/>
</dbReference>
<dbReference type="PROSITE" id="PS51892">
    <property type="entry name" value="SUBTILASE"/>
    <property type="match status" value="1"/>
</dbReference>
<accession>A0ABX2ZQY0</accession>
<feature type="active site" description="Charge relay system" evidence="8">
    <location>
        <position position="232"/>
    </location>
</feature>
<keyword evidence="2" id="KW-0134">Cell wall</keyword>
<reference evidence="13 14" key="1">
    <citation type="submission" date="2016-07" db="EMBL/GenBank/DDBJ databases">
        <authorList>
            <person name="Townsley L."/>
            <person name="Shank E.A."/>
        </authorList>
    </citation>
    <scope>NUCLEOTIDE SEQUENCE [LARGE SCALE GENOMIC DNA]</scope>
    <source>
        <strain evidence="13 14">CH01</strain>
    </source>
</reference>
<dbReference type="InterPro" id="IPR022398">
    <property type="entry name" value="Peptidase_S8_His-AS"/>
</dbReference>
<organism evidence="13 14">
    <name type="scientific">Gottfriedia luciferensis</name>
    <dbReference type="NCBI Taxonomy" id="178774"/>
    <lineage>
        <taxon>Bacteria</taxon>
        <taxon>Bacillati</taxon>
        <taxon>Bacillota</taxon>
        <taxon>Bacilli</taxon>
        <taxon>Bacillales</taxon>
        <taxon>Bacillaceae</taxon>
        <taxon>Gottfriedia</taxon>
    </lineage>
</organism>
<proteinExistence type="inferred from homology"/>
<evidence type="ECO:0000256" key="1">
    <source>
        <dbReference type="ARBA" id="ARBA00011073"/>
    </source>
</evidence>
<keyword evidence="3" id="KW-0964">Secreted</keyword>
<dbReference type="Gene3D" id="2.60.40.10">
    <property type="entry name" value="Immunoglobulins"/>
    <property type="match status" value="1"/>
</dbReference>
<gene>
    <name evidence="13" type="ORF">BED47_21000</name>
</gene>
<dbReference type="Gene3D" id="3.40.50.200">
    <property type="entry name" value="Peptidase S8/S53 domain"/>
    <property type="match status" value="1"/>
</dbReference>
<evidence type="ECO:0000313" key="13">
    <source>
        <dbReference type="EMBL" id="ODG92151.1"/>
    </source>
</evidence>
<dbReference type="Pfam" id="PF05922">
    <property type="entry name" value="Inhibitor_I9"/>
    <property type="match status" value="1"/>
</dbReference>
<dbReference type="InterPro" id="IPR023827">
    <property type="entry name" value="Peptidase_S8_Asp-AS"/>
</dbReference>
<dbReference type="Gene3D" id="3.50.30.30">
    <property type="match status" value="1"/>
</dbReference>
<evidence type="ECO:0000256" key="10">
    <source>
        <dbReference type="SAM" id="MobiDB-lite"/>
    </source>
</evidence>
<evidence type="ECO:0000256" key="11">
    <source>
        <dbReference type="SAM" id="SignalP"/>
    </source>
</evidence>
<dbReference type="SUPFAM" id="SSF52025">
    <property type="entry name" value="PA domain"/>
    <property type="match status" value="1"/>
</dbReference>
<feature type="compositionally biased region" description="Polar residues" evidence="10">
    <location>
        <begin position="1377"/>
        <end position="1391"/>
    </location>
</feature>
<keyword evidence="5 11" id="KW-0732">Signal</keyword>
<dbReference type="InterPro" id="IPR002105">
    <property type="entry name" value="Dockerin_1_rpt"/>
</dbReference>
<dbReference type="InterPro" id="IPR023828">
    <property type="entry name" value="Peptidase_S8_Ser-AS"/>
</dbReference>
<comment type="similarity">
    <text evidence="1 8 9">Belongs to the peptidase S8 family.</text>
</comment>
<dbReference type="PANTHER" id="PTHR43806">
    <property type="entry name" value="PEPTIDASE S8"/>
    <property type="match status" value="1"/>
</dbReference>
<dbReference type="InterPro" id="IPR013783">
    <property type="entry name" value="Ig-like_fold"/>
</dbReference>
<dbReference type="Pfam" id="PF00404">
    <property type="entry name" value="Dockerin_1"/>
    <property type="match status" value="1"/>
</dbReference>
<evidence type="ECO:0000256" key="8">
    <source>
        <dbReference type="PROSITE-ProRule" id="PRU01240"/>
    </source>
</evidence>
<evidence type="ECO:0000256" key="2">
    <source>
        <dbReference type="ARBA" id="ARBA00022512"/>
    </source>
</evidence>
<dbReference type="InterPro" id="IPR050131">
    <property type="entry name" value="Peptidase_S8_subtilisin-like"/>
</dbReference>